<proteinExistence type="predicted"/>
<reference evidence="1 2" key="1">
    <citation type="submission" date="2024-04" db="EMBL/GenBank/DDBJ databases">
        <authorList>
            <person name="Fracassetti M."/>
        </authorList>
    </citation>
    <scope>NUCLEOTIDE SEQUENCE [LARGE SCALE GENOMIC DNA]</scope>
</reference>
<protein>
    <submittedName>
        <fullName evidence="1">Uncharacterized protein</fullName>
    </submittedName>
</protein>
<organism evidence="1 2">
    <name type="scientific">Linum trigynum</name>
    <dbReference type="NCBI Taxonomy" id="586398"/>
    <lineage>
        <taxon>Eukaryota</taxon>
        <taxon>Viridiplantae</taxon>
        <taxon>Streptophyta</taxon>
        <taxon>Embryophyta</taxon>
        <taxon>Tracheophyta</taxon>
        <taxon>Spermatophyta</taxon>
        <taxon>Magnoliopsida</taxon>
        <taxon>eudicotyledons</taxon>
        <taxon>Gunneridae</taxon>
        <taxon>Pentapetalae</taxon>
        <taxon>rosids</taxon>
        <taxon>fabids</taxon>
        <taxon>Malpighiales</taxon>
        <taxon>Linaceae</taxon>
        <taxon>Linum</taxon>
    </lineage>
</organism>
<accession>A0AAV2CVR4</accession>
<dbReference type="AlphaFoldDB" id="A0AAV2CVR4"/>
<sequence length="127" mass="14531">MSFGKVESPAGLESCLKIRSSKEMSLVKKLVCYDPFSRATAMELLHDLYFSMEPLPLSLSELHVPRSNSEHDVDLPGGWYDYKDPDFVFDDFGPMHVTETWSGFSSLGFHELRDWQLMSQTGESNCW</sequence>
<keyword evidence="2" id="KW-1185">Reference proteome</keyword>
<evidence type="ECO:0000313" key="2">
    <source>
        <dbReference type="Proteomes" id="UP001497516"/>
    </source>
</evidence>
<dbReference type="EMBL" id="OZ034814">
    <property type="protein sequence ID" value="CAL1359656.1"/>
    <property type="molecule type" value="Genomic_DNA"/>
</dbReference>
<gene>
    <name evidence="1" type="ORF">LTRI10_LOCUS7130</name>
</gene>
<evidence type="ECO:0000313" key="1">
    <source>
        <dbReference type="EMBL" id="CAL1359656.1"/>
    </source>
</evidence>
<name>A0AAV2CVR4_9ROSI</name>
<dbReference type="Proteomes" id="UP001497516">
    <property type="component" value="Chromosome 10"/>
</dbReference>